<organism evidence="1 2">
    <name type="scientific">Escherichia coli</name>
    <dbReference type="NCBI Taxonomy" id="562"/>
    <lineage>
        <taxon>Bacteria</taxon>
        <taxon>Pseudomonadati</taxon>
        <taxon>Pseudomonadota</taxon>
        <taxon>Gammaproteobacteria</taxon>
        <taxon>Enterobacterales</taxon>
        <taxon>Enterobacteriaceae</taxon>
        <taxon>Escherichia</taxon>
    </lineage>
</organism>
<sequence>MDYGEFILAGMTDVLDSDNYSGQLGPMGSFNQ</sequence>
<evidence type="ECO:0000313" key="2">
    <source>
        <dbReference type="Proteomes" id="UP000254785"/>
    </source>
</evidence>
<dbReference type="EMBL" id="UGDC01000001">
    <property type="protein sequence ID" value="STJ52161.1"/>
    <property type="molecule type" value="Genomic_DNA"/>
</dbReference>
<dbReference type="AlphaFoldDB" id="A0A376WRY5"/>
<reference evidence="1 2" key="1">
    <citation type="submission" date="2018-06" db="EMBL/GenBank/DDBJ databases">
        <authorList>
            <consortium name="Pathogen Informatics"/>
            <person name="Doyle S."/>
        </authorList>
    </citation>
    <scope>NUCLEOTIDE SEQUENCE [LARGE SCALE GENOMIC DNA]</scope>
    <source>
        <strain evidence="1 2">NCTC9117</strain>
    </source>
</reference>
<proteinExistence type="predicted"/>
<name>A0A376WRY5_ECOLX</name>
<dbReference type="Proteomes" id="UP000254785">
    <property type="component" value="Unassembled WGS sequence"/>
</dbReference>
<gene>
    <name evidence="1" type="ORF">NCTC9117_00147</name>
</gene>
<evidence type="ECO:0000313" key="1">
    <source>
        <dbReference type="EMBL" id="STJ52161.1"/>
    </source>
</evidence>
<accession>A0A376WRY5</accession>
<protein>
    <submittedName>
        <fullName evidence="1">Uncharacterized protein</fullName>
    </submittedName>
</protein>